<sequence>MQIKRSASRAGALLILALATGHWAQSRPPARLTGAETAVPVLKQIELVAARERPAAESPAAPAPLAAPATAARDCQPLLSLSPRPGALLGLKLYAPCHAGASVTLRHGPLVFAERLDDQGRISLTLPALESQGRVSALFPDAAYASASAGVSGLEQERRFVVQFVGDDAFQLRALENGAAYGLPFAATSGQLTSLGHPKADLPMRAEIYSFPTTPGLQAEVVIEAEVTLATCGREMLGEVVILSHGDITRADLHLPMPGCDAIGDILVLKNLVPERTLAAVH</sequence>
<accession>A0ABS8CI59</accession>
<dbReference type="EMBL" id="JACDXX010000002">
    <property type="protein sequence ID" value="MCB5408868.1"/>
    <property type="molecule type" value="Genomic_DNA"/>
</dbReference>
<keyword evidence="1" id="KW-0732">Signal</keyword>
<gene>
    <name evidence="2" type="ORF">H0485_02440</name>
</gene>
<evidence type="ECO:0000313" key="2">
    <source>
        <dbReference type="EMBL" id="MCB5408868.1"/>
    </source>
</evidence>
<feature type="chain" id="PRO_5046072859" description="Translocase" evidence="1">
    <location>
        <begin position="25"/>
        <end position="282"/>
    </location>
</feature>
<keyword evidence="3" id="KW-1185">Reference proteome</keyword>
<feature type="signal peptide" evidence="1">
    <location>
        <begin position="1"/>
        <end position="24"/>
    </location>
</feature>
<evidence type="ECO:0000256" key="1">
    <source>
        <dbReference type="SAM" id="SignalP"/>
    </source>
</evidence>
<dbReference type="RefSeq" id="WP_226933770.1">
    <property type="nucleotide sequence ID" value="NZ_JACDXX010000002.1"/>
</dbReference>
<reference evidence="2 3" key="1">
    <citation type="submission" date="2020-07" db="EMBL/GenBank/DDBJ databases">
        <title>Pseudogemmobacter sp. nov., isolated from poultry manure in Taiwan.</title>
        <authorList>
            <person name="Lin S.-Y."/>
            <person name="Tang Y.-S."/>
            <person name="Young C.-C."/>
        </authorList>
    </citation>
    <scope>NUCLEOTIDE SEQUENCE [LARGE SCALE GENOMIC DNA]</scope>
    <source>
        <strain evidence="2 3">CC-YST710</strain>
    </source>
</reference>
<protein>
    <recommendedName>
        <fullName evidence="4">Translocase</fullName>
    </recommendedName>
</protein>
<comment type="caution">
    <text evidence="2">The sequence shown here is derived from an EMBL/GenBank/DDBJ whole genome shotgun (WGS) entry which is preliminary data.</text>
</comment>
<name>A0ABS8CI59_9RHOB</name>
<organism evidence="2 3">
    <name type="scientific">Pseudogemmobacter faecipullorum</name>
    <dbReference type="NCBI Taxonomy" id="2755041"/>
    <lineage>
        <taxon>Bacteria</taxon>
        <taxon>Pseudomonadati</taxon>
        <taxon>Pseudomonadota</taxon>
        <taxon>Alphaproteobacteria</taxon>
        <taxon>Rhodobacterales</taxon>
        <taxon>Paracoccaceae</taxon>
        <taxon>Pseudogemmobacter</taxon>
    </lineage>
</organism>
<evidence type="ECO:0000313" key="3">
    <source>
        <dbReference type="Proteomes" id="UP001198571"/>
    </source>
</evidence>
<dbReference type="Proteomes" id="UP001198571">
    <property type="component" value="Unassembled WGS sequence"/>
</dbReference>
<evidence type="ECO:0008006" key="4">
    <source>
        <dbReference type="Google" id="ProtNLM"/>
    </source>
</evidence>
<proteinExistence type="predicted"/>